<feature type="domain" description="DUF7946" evidence="1">
    <location>
        <begin position="6"/>
        <end position="183"/>
    </location>
</feature>
<evidence type="ECO:0000259" key="1">
    <source>
        <dbReference type="Pfam" id="PF25678"/>
    </source>
</evidence>
<name>A0ABT3QY84_9HYPH</name>
<accession>A0ABT3QY84</accession>
<dbReference type="Pfam" id="PF25678">
    <property type="entry name" value="DUF7946"/>
    <property type="match status" value="1"/>
</dbReference>
<reference evidence="2 3" key="1">
    <citation type="journal article" date="2016" name="Int. J. Syst. Evol. Microbiol.">
        <title>Labrenzia salina sp. nov., isolated from the rhizosphere of the halophyte Arthrocnemum macrostachyum.</title>
        <authorList>
            <person name="Camacho M."/>
            <person name="Redondo-Gomez S."/>
            <person name="Rodriguez-Llorente I."/>
            <person name="Rohde M."/>
            <person name="Sproer C."/>
            <person name="Schumann P."/>
            <person name="Klenk H.P."/>
            <person name="Montero-Calasanz M.D.C."/>
        </authorList>
    </citation>
    <scope>NUCLEOTIDE SEQUENCE [LARGE SCALE GENOMIC DNA]</scope>
    <source>
        <strain evidence="2 3">DSM 29163</strain>
    </source>
</reference>
<protein>
    <recommendedName>
        <fullName evidence="1">DUF7946 domain-containing protein</fullName>
    </recommendedName>
</protein>
<comment type="caution">
    <text evidence="2">The sequence shown here is derived from an EMBL/GenBank/DDBJ whole genome shotgun (WGS) entry which is preliminary data.</text>
</comment>
<proteinExistence type="predicted"/>
<keyword evidence="3" id="KW-1185">Reference proteome</keyword>
<evidence type="ECO:0000313" key="3">
    <source>
        <dbReference type="Proteomes" id="UP001300261"/>
    </source>
</evidence>
<evidence type="ECO:0000313" key="2">
    <source>
        <dbReference type="EMBL" id="MCX2721920.1"/>
    </source>
</evidence>
<dbReference type="RefSeq" id="WP_265961625.1">
    <property type="nucleotide sequence ID" value="NZ_JAPEVI010000003.1"/>
</dbReference>
<dbReference type="InterPro" id="IPR057706">
    <property type="entry name" value="DUF7946"/>
</dbReference>
<gene>
    <name evidence="2" type="ORF">ON753_05805</name>
</gene>
<dbReference type="Proteomes" id="UP001300261">
    <property type="component" value="Unassembled WGS sequence"/>
</dbReference>
<dbReference type="EMBL" id="JAPEVI010000003">
    <property type="protein sequence ID" value="MCX2721920.1"/>
    <property type="molecule type" value="Genomic_DNA"/>
</dbReference>
<organism evidence="2 3">
    <name type="scientific">Roseibium salinum</name>
    <dbReference type="NCBI Taxonomy" id="1604349"/>
    <lineage>
        <taxon>Bacteria</taxon>
        <taxon>Pseudomonadati</taxon>
        <taxon>Pseudomonadota</taxon>
        <taxon>Alphaproteobacteria</taxon>
        <taxon>Hyphomicrobiales</taxon>
        <taxon>Stappiaceae</taxon>
        <taxon>Roseibium</taxon>
    </lineage>
</organism>
<sequence length="287" mass="32607">MVESLFSIKYTGAIADYARLDLYDASQSYYGLARTLSILGHYYITGEIIAQAPRSKLELYIIPPEEGSFKQTVIAGALGAIVAAPFTTFVSKTVENWIPSGDPQIERLIEALEENNDLLRERNGVLHKSDEEVRQESEVEQHLEQHNDKMQVLRSITSNSFRSVFRPIGRSAEYVNLLAGPFEEPIGVVDAHVLSRIEADRIDDEDSILVGIVNSFSRSSKTGVIFSEDINRGFRFEFKADGRLPREDDFSWSQFTGNKIRIYGRFVRFFDGNIKKFIVYTVERDTD</sequence>